<dbReference type="InterPro" id="IPR057670">
    <property type="entry name" value="SH3_retrovirus"/>
</dbReference>
<organism evidence="3 4">
    <name type="scientific">Prunus dulcis</name>
    <name type="common">Almond</name>
    <name type="synonym">Amygdalus dulcis</name>
    <dbReference type="NCBI Taxonomy" id="3755"/>
    <lineage>
        <taxon>Eukaryota</taxon>
        <taxon>Viridiplantae</taxon>
        <taxon>Streptophyta</taxon>
        <taxon>Embryophyta</taxon>
        <taxon>Tracheophyta</taxon>
        <taxon>Spermatophyta</taxon>
        <taxon>Magnoliopsida</taxon>
        <taxon>eudicotyledons</taxon>
        <taxon>Gunneridae</taxon>
        <taxon>Pentapetalae</taxon>
        <taxon>rosids</taxon>
        <taxon>fabids</taxon>
        <taxon>Rosales</taxon>
        <taxon>Rosaceae</taxon>
        <taxon>Amygdaloideae</taxon>
        <taxon>Amygdaleae</taxon>
        <taxon>Prunus</taxon>
    </lineage>
</organism>
<dbReference type="InterPro" id="IPR012337">
    <property type="entry name" value="RNaseH-like_sf"/>
</dbReference>
<evidence type="ECO:0000256" key="1">
    <source>
        <dbReference type="SAM" id="MobiDB-lite"/>
    </source>
</evidence>
<accession>A0AAD5F4A9</accession>
<dbReference type="GO" id="GO:0003676">
    <property type="term" value="F:nucleic acid binding"/>
    <property type="evidence" value="ECO:0007669"/>
    <property type="project" value="InterPro"/>
</dbReference>
<protein>
    <recommendedName>
        <fullName evidence="2">Retroviral polymerase SH3-like domain-containing protein</fullName>
    </recommendedName>
</protein>
<dbReference type="SUPFAM" id="SSF53098">
    <property type="entry name" value="Ribonuclease H-like"/>
    <property type="match status" value="1"/>
</dbReference>
<keyword evidence="4" id="KW-1185">Reference proteome</keyword>
<dbReference type="Gene3D" id="3.30.420.10">
    <property type="entry name" value="Ribonuclease H-like superfamily/Ribonuclease H"/>
    <property type="match status" value="1"/>
</dbReference>
<dbReference type="InterPro" id="IPR039537">
    <property type="entry name" value="Retrotran_Ty1/copia-like"/>
</dbReference>
<dbReference type="PANTHER" id="PTHR42648">
    <property type="entry name" value="TRANSPOSASE, PUTATIVE-RELATED"/>
    <property type="match status" value="1"/>
</dbReference>
<dbReference type="InterPro" id="IPR036397">
    <property type="entry name" value="RNaseH_sf"/>
</dbReference>
<proteinExistence type="predicted"/>
<reference evidence="3 4" key="1">
    <citation type="journal article" date="2022" name="G3 (Bethesda)">
        <title>Whole-genome sequence and methylome profiling of the almond [Prunus dulcis (Mill.) D.A. Webb] cultivar 'Nonpareil'.</title>
        <authorList>
            <person name="D'Amico-Willman K.M."/>
            <person name="Ouma W.Z."/>
            <person name="Meulia T."/>
            <person name="Sideli G.M."/>
            <person name="Gradziel T.M."/>
            <person name="Fresnedo-Ramirez J."/>
        </authorList>
    </citation>
    <scope>NUCLEOTIDE SEQUENCE [LARGE SCALE GENOMIC DNA]</scope>
    <source>
        <strain evidence="3">Clone GOH B32 T37-40</strain>
    </source>
</reference>
<dbReference type="AlphaFoldDB" id="A0AAD5F4A9"/>
<feature type="region of interest" description="Disordered" evidence="1">
    <location>
        <begin position="161"/>
        <end position="225"/>
    </location>
</feature>
<evidence type="ECO:0000313" key="3">
    <source>
        <dbReference type="EMBL" id="KAI5352640.1"/>
    </source>
</evidence>
<sequence>MPQQNGVVERKHRHILETARALKIQANLPSKFWGECVLTAVHLINRFPTPLLSFNTHFERLNSKNPSFSHLRIFGCLAYATNVHVTHKFAPRAIPSIFLGYPFGQKAFKLYDLESHKIFTSHNVKFHENIFPYHTFPSLSSLSVPSSFLAPPFPSDVDPIFSSPAATLPESTPTSPHPMPSSPPDTTTEPDEPGPPLLLSPLVERAHSSTATSLHAPTPEPPPLR</sequence>
<evidence type="ECO:0000259" key="2">
    <source>
        <dbReference type="Pfam" id="PF25597"/>
    </source>
</evidence>
<feature type="domain" description="Retroviral polymerase SH3-like" evidence="2">
    <location>
        <begin position="76"/>
        <end position="134"/>
    </location>
</feature>
<dbReference type="EMBL" id="JAJFAZ020000001">
    <property type="protein sequence ID" value="KAI5352640.1"/>
    <property type="molecule type" value="Genomic_DNA"/>
</dbReference>
<dbReference type="PANTHER" id="PTHR42648:SF31">
    <property type="entry name" value="RNA-DIRECTED DNA POLYMERASE"/>
    <property type="match status" value="1"/>
</dbReference>
<evidence type="ECO:0000313" key="4">
    <source>
        <dbReference type="Proteomes" id="UP001054821"/>
    </source>
</evidence>
<dbReference type="Proteomes" id="UP001054821">
    <property type="component" value="Chromosome 1"/>
</dbReference>
<comment type="caution">
    <text evidence="3">The sequence shown here is derived from an EMBL/GenBank/DDBJ whole genome shotgun (WGS) entry which is preliminary data.</text>
</comment>
<name>A0AAD5F4A9_PRUDU</name>
<gene>
    <name evidence="3" type="ORF">L3X38_005531</name>
</gene>
<dbReference type="Pfam" id="PF25597">
    <property type="entry name" value="SH3_retrovirus"/>
    <property type="match status" value="1"/>
</dbReference>